<dbReference type="EMBL" id="BMMP01000010">
    <property type="protein sequence ID" value="GGO51486.1"/>
    <property type="molecule type" value="Genomic_DNA"/>
</dbReference>
<dbReference type="CDD" id="cd00318">
    <property type="entry name" value="Phosphoglycerate_kinase"/>
    <property type="match status" value="1"/>
</dbReference>
<feature type="binding site" evidence="10">
    <location>
        <begin position="359"/>
        <end position="362"/>
    </location>
    <ligand>
        <name>ATP</name>
        <dbReference type="ChEBI" id="CHEBI:30616"/>
    </ligand>
</feature>
<comment type="pathway">
    <text evidence="2 10">Carbohydrate degradation; glycolysis; pyruvate from D-glyceraldehyde 3-phosphate: step 2/5.</text>
</comment>
<keyword evidence="7 10" id="KW-0418">Kinase</keyword>
<evidence type="ECO:0000256" key="4">
    <source>
        <dbReference type="ARBA" id="ARBA00016471"/>
    </source>
</evidence>
<keyword evidence="6 10" id="KW-0547">Nucleotide-binding</keyword>
<dbReference type="GO" id="GO:0016301">
    <property type="term" value="F:kinase activity"/>
    <property type="evidence" value="ECO:0007669"/>
    <property type="project" value="UniProtKB-KW"/>
</dbReference>
<sequence>MKTIDELVGEGVAGKRVFVRADLNVPLDGGTITDDGRIRAAVPTIRKLSEAGARVVAASHLGRPKGAPDPQFSLAPVAKRLGELLGTDVAFAADTVGESARGTVEAGSDGSVTLLENLRFNAGETSKDDAERGAFADELAALADLYVGDGFGAVHRKHASVYDLPARLPHAAGGLIATEVGVLKKLTEDVRRPYAVVLGGAKVSDKLGVIDHLLEKADRILIGGGMAYTFLKAQGHEVGSSLLQEDQVPVVQGYLERAEKLGVEFVLPVDVLAAESFPDLKTKAPAAPRTVAVDAIPAELMGLDVGPRTQELYAAKLADAATVFWNGPMGVFEHPDYAEGTRAVAKGLLDSDAFTVVGGGDSAAAVRLLGFDENAFGHISTGGGASLEYLEGKTLPGLAALEDS</sequence>
<dbReference type="Gene3D" id="3.40.50.1260">
    <property type="entry name" value="Phosphoglycerate kinase, N-terminal domain"/>
    <property type="match status" value="2"/>
</dbReference>
<feature type="binding site" evidence="10">
    <location>
        <begin position="22"/>
        <end position="24"/>
    </location>
    <ligand>
        <name>substrate</name>
    </ligand>
</feature>
<dbReference type="Proteomes" id="UP000631535">
    <property type="component" value="Unassembled WGS sequence"/>
</dbReference>
<evidence type="ECO:0000313" key="12">
    <source>
        <dbReference type="EMBL" id="GGO51486.1"/>
    </source>
</evidence>
<evidence type="ECO:0000256" key="2">
    <source>
        <dbReference type="ARBA" id="ARBA00004838"/>
    </source>
</evidence>
<evidence type="ECO:0000256" key="5">
    <source>
        <dbReference type="ARBA" id="ARBA00022679"/>
    </source>
</evidence>
<evidence type="ECO:0000256" key="1">
    <source>
        <dbReference type="ARBA" id="ARBA00000642"/>
    </source>
</evidence>
<feature type="binding site" evidence="10">
    <location>
        <position position="156"/>
    </location>
    <ligand>
        <name>substrate</name>
    </ligand>
</feature>
<feature type="binding site" evidence="10">
    <location>
        <position position="302"/>
    </location>
    <ligand>
        <name>ATP</name>
        <dbReference type="ChEBI" id="CHEBI:30616"/>
    </ligand>
</feature>
<dbReference type="PRINTS" id="PR00477">
    <property type="entry name" value="PHGLYCKINASE"/>
</dbReference>
<keyword evidence="9 10" id="KW-0324">Glycolysis</keyword>
<dbReference type="Pfam" id="PF00162">
    <property type="entry name" value="PGK"/>
    <property type="match status" value="1"/>
</dbReference>
<proteinExistence type="inferred from homology"/>
<dbReference type="InterPro" id="IPR015911">
    <property type="entry name" value="Phosphoglycerate_kinase_CS"/>
</dbReference>
<keyword evidence="8 10" id="KW-0067">ATP-binding</keyword>
<comment type="subcellular location">
    <subcellularLocation>
        <location evidence="10">Cytoplasm</location>
    </subcellularLocation>
</comment>
<dbReference type="PIRSF" id="PIRSF000724">
    <property type="entry name" value="Pgk"/>
    <property type="match status" value="1"/>
</dbReference>
<feature type="binding site" evidence="10">
    <location>
        <position position="333"/>
    </location>
    <ligand>
        <name>ATP</name>
        <dbReference type="ChEBI" id="CHEBI:30616"/>
    </ligand>
</feature>
<keyword evidence="13" id="KW-1185">Reference proteome</keyword>
<keyword evidence="10" id="KW-0963">Cytoplasm</keyword>
<dbReference type="EC" id="2.7.2.3" evidence="3 10"/>
<comment type="caution">
    <text evidence="12">The sequence shown here is derived from an EMBL/GenBank/DDBJ whole genome shotgun (WGS) entry which is preliminary data.</text>
</comment>
<dbReference type="InterPro" id="IPR001576">
    <property type="entry name" value="Phosphoglycerate_kinase"/>
</dbReference>
<dbReference type="PANTHER" id="PTHR11406">
    <property type="entry name" value="PHOSPHOGLYCERATE KINASE"/>
    <property type="match status" value="1"/>
</dbReference>
<evidence type="ECO:0000256" key="10">
    <source>
        <dbReference type="HAMAP-Rule" id="MF_00145"/>
    </source>
</evidence>
<comment type="subunit">
    <text evidence="10">Monomer.</text>
</comment>
<protein>
    <recommendedName>
        <fullName evidence="4 10">Phosphoglycerate kinase</fullName>
        <ecNumber evidence="3 10">2.7.2.3</ecNumber>
    </recommendedName>
</protein>
<keyword evidence="5 10" id="KW-0808">Transferase</keyword>
<gene>
    <name evidence="10 12" type="primary">pgk</name>
    <name evidence="12" type="ORF">GCM10012287_33620</name>
</gene>
<evidence type="ECO:0000313" key="13">
    <source>
        <dbReference type="Proteomes" id="UP000631535"/>
    </source>
</evidence>
<feature type="binding site" evidence="10">
    <location>
        <position position="37"/>
    </location>
    <ligand>
        <name>substrate</name>
    </ligand>
</feature>
<evidence type="ECO:0000256" key="6">
    <source>
        <dbReference type="ARBA" id="ARBA00022741"/>
    </source>
</evidence>
<dbReference type="RefSeq" id="WP_189037953.1">
    <property type="nucleotide sequence ID" value="NZ_BMMP01000010.1"/>
</dbReference>
<dbReference type="InterPro" id="IPR036043">
    <property type="entry name" value="Phosphoglycerate_kinase_sf"/>
</dbReference>
<dbReference type="HAMAP" id="MF_00145">
    <property type="entry name" value="Phosphoglyc_kinase"/>
    <property type="match status" value="1"/>
</dbReference>
<dbReference type="PROSITE" id="PS00111">
    <property type="entry name" value="PGLYCERATE_KINASE"/>
    <property type="match status" value="1"/>
</dbReference>
<evidence type="ECO:0000256" key="3">
    <source>
        <dbReference type="ARBA" id="ARBA00013061"/>
    </source>
</evidence>
<comment type="similarity">
    <text evidence="10 11">Belongs to the phosphoglycerate kinase family.</text>
</comment>
<dbReference type="PANTHER" id="PTHR11406:SF23">
    <property type="entry name" value="PHOSPHOGLYCERATE KINASE 1, CHLOROPLASTIC-RELATED"/>
    <property type="match status" value="1"/>
</dbReference>
<organism evidence="12 13">
    <name type="scientific">Streptomyces daqingensis</name>
    <dbReference type="NCBI Taxonomy" id="1472640"/>
    <lineage>
        <taxon>Bacteria</taxon>
        <taxon>Bacillati</taxon>
        <taxon>Actinomycetota</taxon>
        <taxon>Actinomycetes</taxon>
        <taxon>Kitasatosporales</taxon>
        <taxon>Streptomycetaceae</taxon>
        <taxon>Streptomyces</taxon>
    </lineage>
</organism>
<reference evidence="13" key="1">
    <citation type="journal article" date="2019" name="Int. J. Syst. Evol. Microbiol.">
        <title>The Global Catalogue of Microorganisms (GCM) 10K type strain sequencing project: providing services to taxonomists for standard genome sequencing and annotation.</title>
        <authorList>
            <consortium name="The Broad Institute Genomics Platform"/>
            <consortium name="The Broad Institute Genome Sequencing Center for Infectious Disease"/>
            <person name="Wu L."/>
            <person name="Ma J."/>
        </authorList>
    </citation>
    <scope>NUCLEOTIDE SEQUENCE [LARGE SCALE GENOMIC DNA]</scope>
    <source>
        <strain evidence="13">CGMCC 4.7178</strain>
    </source>
</reference>
<feature type="binding site" evidence="10">
    <location>
        <position position="206"/>
    </location>
    <ligand>
        <name>ATP</name>
        <dbReference type="ChEBI" id="CHEBI:30616"/>
    </ligand>
</feature>
<evidence type="ECO:0000256" key="8">
    <source>
        <dbReference type="ARBA" id="ARBA00022840"/>
    </source>
</evidence>
<evidence type="ECO:0000256" key="11">
    <source>
        <dbReference type="RuleBase" id="RU000532"/>
    </source>
</evidence>
<accession>A0ABQ2MH45</accession>
<feature type="binding site" evidence="10">
    <location>
        <begin position="60"/>
        <end position="63"/>
    </location>
    <ligand>
        <name>substrate</name>
    </ligand>
</feature>
<evidence type="ECO:0000256" key="9">
    <source>
        <dbReference type="ARBA" id="ARBA00023152"/>
    </source>
</evidence>
<evidence type="ECO:0000256" key="7">
    <source>
        <dbReference type="ARBA" id="ARBA00022777"/>
    </source>
</evidence>
<feature type="binding site" evidence="10">
    <location>
        <position position="119"/>
    </location>
    <ligand>
        <name>substrate</name>
    </ligand>
</feature>
<name>A0ABQ2MH45_9ACTN</name>
<dbReference type="SUPFAM" id="SSF53748">
    <property type="entry name" value="Phosphoglycerate kinase"/>
    <property type="match status" value="1"/>
</dbReference>
<dbReference type="InterPro" id="IPR015824">
    <property type="entry name" value="Phosphoglycerate_kinase_N"/>
</dbReference>
<comment type="catalytic activity">
    <reaction evidence="1 10 11">
        <text>(2R)-3-phosphoglycerate + ATP = (2R)-3-phospho-glyceroyl phosphate + ADP</text>
        <dbReference type="Rhea" id="RHEA:14801"/>
        <dbReference type="ChEBI" id="CHEBI:30616"/>
        <dbReference type="ChEBI" id="CHEBI:57604"/>
        <dbReference type="ChEBI" id="CHEBI:58272"/>
        <dbReference type="ChEBI" id="CHEBI:456216"/>
        <dbReference type="EC" id="2.7.2.3"/>
    </reaction>
</comment>